<keyword evidence="2" id="KW-1185">Reference proteome</keyword>
<organism evidence="1 2">
    <name type="scientific">Acidiluteibacter ferrifornacis</name>
    <dbReference type="NCBI Taxonomy" id="2692424"/>
    <lineage>
        <taxon>Bacteria</taxon>
        <taxon>Pseudomonadati</taxon>
        <taxon>Bacteroidota</taxon>
        <taxon>Flavobacteriia</taxon>
        <taxon>Flavobacteriales</taxon>
        <taxon>Cryomorphaceae</taxon>
        <taxon>Acidiluteibacter</taxon>
    </lineage>
</organism>
<protein>
    <submittedName>
        <fullName evidence="1">Uncharacterized protein</fullName>
    </submittedName>
</protein>
<name>A0A6N9NG30_9FLAO</name>
<dbReference type="Proteomes" id="UP000470771">
    <property type="component" value="Unassembled WGS sequence"/>
</dbReference>
<reference evidence="1 2" key="1">
    <citation type="submission" date="2019-12" db="EMBL/GenBank/DDBJ databases">
        <authorList>
            <person name="Zhao J."/>
        </authorList>
    </citation>
    <scope>NUCLEOTIDE SEQUENCE [LARGE SCALE GENOMIC DNA]</scope>
    <source>
        <strain evidence="1 2">S-15</strain>
    </source>
</reference>
<dbReference type="AlphaFoldDB" id="A0A6N9NG30"/>
<accession>A0A6N9NG30</accession>
<gene>
    <name evidence="1" type="ORF">GQN54_00185</name>
</gene>
<comment type="caution">
    <text evidence="1">The sequence shown here is derived from an EMBL/GenBank/DDBJ whole genome shotgun (WGS) entry which is preliminary data.</text>
</comment>
<dbReference type="EMBL" id="WWNE01000002">
    <property type="protein sequence ID" value="NBG64511.1"/>
    <property type="molecule type" value="Genomic_DNA"/>
</dbReference>
<evidence type="ECO:0000313" key="2">
    <source>
        <dbReference type="Proteomes" id="UP000470771"/>
    </source>
</evidence>
<evidence type="ECO:0000313" key="1">
    <source>
        <dbReference type="EMBL" id="NBG64511.1"/>
    </source>
</evidence>
<dbReference type="RefSeq" id="WP_160630764.1">
    <property type="nucleotide sequence ID" value="NZ_WWNE01000002.1"/>
</dbReference>
<proteinExistence type="predicted"/>
<sequence>MNPLKSRGSTLLLLALFFSTLLVSQNSGILKVYTIPQNAIIQIGTATYESGKPIELDTGTYEVKIWAPTRELVTKQVKIGNGFYKTVSVELQPTKEYKSYRLKLHAYNFSRFSMRYGPILAYGIIAGSKLIQNSNLNADADRYEQEALMHKQAYEDSFWELDLLSNRTKFDNTKDKYTNAVNQINKNSEFIIYGAGAAVVLNFVTWKLSKKLKRPEFSEEPKLARLDIIPTLTVQSTGLYIKFQF</sequence>